<feature type="transmembrane region" description="Helical" evidence="1">
    <location>
        <begin position="67"/>
        <end position="86"/>
    </location>
</feature>
<name>A0AA37SY22_9ALTE</name>
<feature type="transmembrane region" description="Helical" evidence="1">
    <location>
        <begin position="35"/>
        <end position="55"/>
    </location>
</feature>
<keyword evidence="1" id="KW-1133">Transmembrane helix</keyword>
<accession>A0AA37SY22</accession>
<evidence type="ECO:0000313" key="3">
    <source>
        <dbReference type="Proteomes" id="UP001156601"/>
    </source>
</evidence>
<keyword evidence="1" id="KW-0812">Transmembrane</keyword>
<proteinExistence type="predicted"/>
<evidence type="ECO:0000256" key="1">
    <source>
        <dbReference type="SAM" id="Phobius"/>
    </source>
</evidence>
<dbReference type="PANTHER" id="PTHR34351:SF1">
    <property type="entry name" value="SLR1927 PROTEIN"/>
    <property type="match status" value="1"/>
</dbReference>
<evidence type="ECO:0000313" key="2">
    <source>
        <dbReference type="EMBL" id="GLR70230.1"/>
    </source>
</evidence>
<gene>
    <name evidence="2" type="ORF">GCM10007852_11380</name>
</gene>
<dbReference type="RefSeq" id="WP_284216535.1">
    <property type="nucleotide sequence ID" value="NZ_BSOT01000005.1"/>
</dbReference>
<reference evidence="2" key="2">
    <citation type="submission" date="2023-01" db="EMBL/GenBank/DDBJ databases">
        <title>Draft genome sequence of Agaribacter marinus strain NBRC 110023.</title>
        <authorList>
            <person name="Sun Q."/>
            <person name="Mori K."/>
        </authorList>
    </citation>
    <scope>NUCLEOTIDE SEQUENCE</scope>
    <source>
        <strain evidence="2">NBRC 110023</strain>
    </source>
</reference>
<dbReference type="Proteomes" id="UP001156601">
    <property type="component" value="Unassembled WGS sequence"/>
</dbReference>
<dbReference type="EMBL" id="BSOT01000005">
    <property type="protein sequence ID" value="GLR70230.1"/>
    <property type="molecule type" value="Genomic_DNA"/>
</dbReference>
<organism evidence="2 3">
    <name type="scientific">Agaribacter marinus</name>
    <dbReference type="NCBI Taxonomy" id="1431249"/>
    <lineage>
        <taxon>Bacteria</taxon>
        <taxon>Pseudomonadati</taxon>
        <taxon>Pseudomonadota</taxon>
        <taxon>Gammaproteobacteria</taxon>
        <taxon>Alteromonadales</taxon>
        <taxon>Alteromonadaceae</taxon>
        <taxon>Agaribacter</taxon>
    </lineage>
</organism>
<reference evidence="2" key="1">
    <citation type="journal article" date="2014" name="Int. J. Syst. Evol. Microbiol.">
        <title>Complete genome sequence of Corynebacterium casei LMG S-19264T (=DSM 44701T), isolated from a smear-ripened cheese.</title>
        <authorList>
            <consortium name="US DOE Joint Genome Institute (JGI-PGF)"/>
            <person name="Walter F."/>
            <person name="Albersmeier A."/>
            <person name="Kalinowski J."/>
            <person name="Ruckert C."/>
        </authorList>
    </citation>
    <scope>NUCLEOTIDE SEQUENCE</scope>
    <source>
        <strain evidence="2">NBRC 110023</strain>
    </source>
</reference>
<sequence>MITSIKKRYWAIHYEWVVKKAAAQQAQGFGLHNTFILPTSFGWSTIAVAICLFVLGTNYQNNIVLSLSYLLLALNLLSLFHNYFFFTQHKVDVTRPIPDYANRKPHLKLSISSSGTYSGGELNFIIEGLIYNYPVSIKKGHHKDNFDIRLPKHPRGIHYLGKITVNGIYGFGLFKCWSYIVPDDPLVVYPAVEKQAAILHKMNDDVSGKEASDSQISISDNLQGIRQHQKTDPLHHVSWKHVAKGQGLLSKDFNESTGISGWLLLRDFLDLPIEKALMILCFQVQELSRDKVSFGLDLGSHKILPNSGEKHLKECLLSLASYSAESNNNAKAATIAS</sequence>
<keyword evidence="3" id="KW-1185">Reference proteome</keyword>
<dbReference type="PANTHER" id="PTHR34351">
    <property type="entry name" value="SLR1927 PROTEIN-RELATED"/>
    <property type="match status" value="1"/>
</dbReference>
<protein>
    <submittedName>
        <fullName evidence="2">DUF58 domain-containing protein</fullName>
    </submittedName>
</protein>
<comment type="caution">
    <text evidence="2">The sequence shown here is derived from an EMBL/GenBank/DDBJ whole genome shotgun (WGS) entry which is preliminary data.</text>
</comment>
<dbReference type="AlphaFoldDB" id="A0AA37SY22"/>
<keyword evidence="1" id="KW-0472">Membrane</keyword>